<comment type="subunit">
    <text evidence="2">Homodimer.</text>
</comment>
<dbReference type="InterPro" id="IPR036424">
    <property type="entry name" value="UPP_synth-like_sf"/>
</dbReference>
<evidence type="ECO:0000313" key="3">
    <source>
        <dbReference type="EMBL" id="MAG21833.1"/>
    </source>
</evidence>
<dbReference type="PROSITE" id="PS01066">
    <property type="entry name" value="UPP_SYNTHASE"/>
    <property type="match status" value="1"/>
</dbReference>
<keyword evidence="2" id="KW-0460">Magnesium</keyword>
<keyword evidence="2" id="KW-0479">Metal-binding</keyword>
<feature type="binding site" evidence="2">
    <location>
        <begin position="57"/>
        <end position="59"/>
    </location>
    <ligand>
        <name>substrate</name>
    </ligand>
</feature>
<sequence length="231" mass="26864">MSLERIAFIPDGNRRYARKVGISYAKAYQMGTRKAWDVIDWMCEYPKIKAGTFYTLSLENLSRSKLELKVLMKIFERELDKVKTKKVFEEQGIKLRFLGRLGALPNGIQKKIKEVEDYTSEFDEKEVNLALGYNGRAEIVDAAKKFAEECKKGETTLDNLDETSFGEYLYSSNSPDLIVRTSGTQRLSGFLTYQSAYSEFHFTQKYWPEFEQQDLDTAVHEFDARERRFGK</sequence>
<dbReference type="HAMAP" id="MF_01139">
    <property type="entry name" value="ISPT"/>
    <property type="match status" value="1"/>
</dbReference>
<accession>A0A2D6M085</accession>
<dbReference type="GO" id="GO:0016094">
    <property type="term" value="P:polyprenol biosynthetic process"/>
    <property type="evidence" value="ECO:0007669"/>
    <property type="project" value="TreeGrafter"/>
</dbReference>
<evidence type="ECO:0000313" key="4">
    <source>
        <dbReference type="Proteomes" id="UP000226592"/>
    </source>
</evidence>
<comment type="caution">
    <text evidence="3">The sequence shown here is derived from an EMBL/GenBank/DDBJ whole genome shotgun (WGS) entry which is preliminary data.</text>
</comment>
<protein>
    <recommendedName>
        <fullName evidence="2">Tritrans,polycis-undecaprenyl-diphosphate synthase (geranylgeranyl-diphosphate specific)</fullName>
        <ecNumber evidence="2">2.5.1.89</ecNumber>
    </recommendedName>
    <alternativeName>
        <fullName evidence="2">Undecaprenyl diphosphate synthase</fullName>
        <shortName evidence="2">UDS</shortName>
    </alternativeName>
    <alternativeName>
        <fullName evidence="2">Undecaprenyl pyrophosphate synthase</fullName>
        <shortName evidence="2">UPP synthase</shortName>
    </alternativeName>
</protein>
<feature type="binding site" evidence="2">
    <location>
        <position position="63"/>
    </location>
    <ligand>
        <name>substrate</name>
    </ligand>
</feature>
<feature type="binding site" evidence="2">
    <location>
        <begin position="12"/>
        <end position="15"/>
    </location>
    <ligand>
        <name>substrate</name>
    </ligand>
</feature>
<dbReference type="NCBIfam" id="TIGR00055">
    <property type="entry name" value="uppS"/>
    <property type="match status" value="1"/>
</dbReference>
<organism evidence="3 4">
    <name type="scientific">Candidatus Iainarchaeum sp</name>
    <dbReference type="NCBI Taxonomy" id="3101447"/>
    <lineage>
        <taxon>Archaea</taxon>
        <taxon>Candidatus Iainarchaeota</taxon>
        <taxon>Candidatus Iainarchaeia</taxon>
        <taxon>Candidatus Iainarchaeales</taxon>
        <taxon>Candidatus Iainarchaeaceae</taxon>
        <taxon>Candidatus Iainarchaeum</taxon>
    </lineage>
</organism>
<dbReference type="Gene3D" id="3.40.1180.10">
    <property type="entry name" value="Decaprenyl diphosphate synthase-like"/>
    <property type="match status" value="1"/>
</dbReference>
<feature type="active site" evidence="2">
    <location>
        <position position="11"/>
    </location>
</feature>
<feature type="binding site" evidence="2">
    <location>
        <position position="199"/>
    </location>
    <ligand>
        <name>Mg(2+)</name>
        <dbReference type="ChEBI" id="CHEBI:18420"/>
    </ligand>
</feature>
<comment type="function">
    <text evidence="2">Catalyzes the sequential condensation of isopentenyl diphosphate (IPP) with geranylgeranyl diphosphate (GGPP) to yield (2Z,6Z,10Z,14Z,18Z,22Z,26Z,30E,34E,38E)-undecaprenyl diphosphate (tritrans,heptacis-UPP). It is probably the precursor of glycosyl carrier lipids.</text>
</comment>
<dbReference type="Proteomes" id="UP000226592">
    <property type="component" value="Unassembled WGS sequence"/>
</dbReference>
<comment type="cofactor">
    <cofactor evidence="2">
        <name>Mg(2+)</name>
        <dbReference type="ChEBI" id="CHEBI:18420"/>
    </cofactor>
    <text evidence="2">Binds 2 magnesium ions per subunit.</text>
</comment>
<dbReference type="SUPFAM" id="SSF64005">
    <property type="entry name" value="Undecaprenyl diphosphate synthase"/>
    <property type="match status" value="1"/>
</dbReference>
<evidence type="ECO:0000256" key="1">
    <source>
        <dbReference type="ARBA" id="ARBA00022679"/>
    </source>
</evidence>
<feature type="binding site" evidence="2">
    <location>
        <begin position="186"/>
        <end position="188"/>
    </location>
    <ligand>
        <name>substrate</name>
    </ligand>
</feature>
<dbReference type="EC" id="2.5.1.89" evidence="2"/>
<gene>
    <name evidence="2 3" type="primary">uppS</name>
    <name evidence="3" type="ORF">CL943_00815</name>
</gene>
<dbReference type="PANTHER" id="PTHR10291:SF43">
    <property type="entry name" value="DEHYDRODOLICHYL DIPHOSPHATE SYNTHASE COMPLEX SUBUNIT DHDDS"/>
    <property type="match status" value="1"/>
</dbReference>
<dbReference type="GO" id="GO:0045547">
    <property type="term" value="F:ditrans,polycis-polyprenyl diphosphate synthase [(2E,6E)-farnesyl diphosphate specific] activity"/>
    <property type="evidence" value="ECO:0007669"/>
    <property type="project" value="TreeGrafter"/>
</dbReference>
<dbReference type="Pfam" id="PF01255">
    <property type="entry name" value="Prenyltransf"/>
    <property type="match status" value="1"/>
</dbReference>
<feature type="binding site" evidence="2">
    <location>
        <position position="11"/>
    </location>
    <ligand>
        <name>Mg(2+)</name>
        <dbReference type="ChEBI" id="CHEBI:18420"/>
    </ligand>
</feature>
<dbReference type="EMBL" id="NZBU01000002">
    <property type="protein sequence ID" value="MAG21833.1"/>
    <property type="molecule type" value="Genomic_DNA"/>
</dbReference>
<dbReference type="GO" id="GO:0000287">
    <property type="term" value="F:magnesium ion binding"/>
    <property type="evidence" value="ECO:0007669"/>
    <property type="project" value="UniProtKB-UniRule"/>
</dbReference>
<comment type="caution">
    <text evidence="2">Lacks conserved residue(s) required for the propagation of feature annotation.</text>
</comment>
<dbReference type="InterPro" id="IPR001441">
    <property type="entry name" value="UPP_synth-like"/>
</dbReference>
<dbReference type="PANTHER" id="PTHR10291">
    <property type="entry name" value="DEHYDRODOLICHYL DIPHOSPHATE SYNTHASE FAMILY MEMBER"/>
    <property type="match status" value="1"/>
</dbReference>
<comment type="catalytic activity">
    <reaction evidence="2">
        <text>geranylgeranyl diphosphate + 7 isopentenyl diphosphate = tri-trans,hepta-cis-undecaprenyl diphosphate + 7 diphosphate</text>
        <dbReference type="Rhea" id="RHEA:27622"/>
        <dbReference type="ChEBI" id="CHEBI:33019"/>
        <dbReference type="ChEBI" id="CHEBI:57533"/>
        <dbReference type="ChEBI" id="CHEBI:60388"/>
        <dbReference type="ChEBI" id="CHEBI:128769"/>
        <dbReference type="EC" id="2.5.1.89"/>
    </reaction>
</comment>
<dbReference type="CDD" id="cd00475">
    <property type="entry name" value="Cis_IPPS"/>
    <property type="match status" value="1"/>
</dbReference>
<feature type="binding site" evidence="2">
    <location>
        <position position="180"/>
    </location>
    <ligand>
        <name>substrate</name>
    </ligand>
</feature>
<comment type="similarity">
    <text evidence="2">Belongs to the UPP synthase family.</text>
</comment>
<dbReference type="AlphaFoldDB" id="A0A2D6M085"/>
<feature type="active site" description="Proton acceptor" evidence="2">
    <location>
        <position position="60"/>
    </location>
</feature>
<keyword evidence="1 2" id="KW-0808">Transferase</keyword>
<proteinExistence type="inferred from homology"/>
<evidence type="ECO:0000256" key="2">
    <source>
        <dbReference type="HAMAP-Rule" id="MF_01139"/>
    </source>
</evidence>
<dbReference type="InterPro" id="IPR018520">
    <property type="entry name" value="UPP_synth-like_CS"/>
</dbReference>
<name>A0A2D6M085_9ARCH</name>
<reference evidence="4" key="1">
    <citation type="submission" date="2017-09" db="EMBL/GenBank/DDBJ databases">
        <title>The Reconstruction of 2,631 Draft Metagenome-Assembled Genomes from the Global Oceans.</title>
        <authorList>
            <person name="Tully B.J."/>
            <person name="Graham E.D."/>
            <person name="Heidelberg J.F."/>
        </authorList>
    </citation>
    <scope>NUCLEOTIDE SEQUENCE [LARGE SCALE GENOMIC DNA]</scope>
</reference>